<dbReference type="OrthoDB" id="7028983at2"/>
<dbReference type="EMBL" id="FOUA01000010">
    <property type="protein sequence ID" value="SFM37811.1"/>
    <property type="molecule type" value="Genomic_DNA"/>
</dbReference>
<evidence type="ECO:0000313" key="3">
    <source>
        <dbReference type="EMBL" id="SFM37811.1"/>
    </source>
</evidence>
<organism evidence="3 4">
    <name type="scientific">Halopseudomonas bauzanensis</name>
    <dbReference type="NCBI Taxonomy" id="653930"/>
    <lineage>
        <taxon>Bacteria</taxon>
        <taxon>Pseudomonadati</taxon>
        <taxon>Pseudomonadota</taxon>
        <taxon>Gammaproteobacteria</taxon>
        <taxon>Pseudomonadales</taxon>
        <taxon>Pseudomonadaceae</taxon>
        <taxon>Halopseudomonas</taxon>
    </lineage>
</organism>
<evidence type="ECO:0008006" key="6">
    <source>
        <dbReference type="Google" id="ProtNLM"/>
    </source>
</evidence>
<dbReference type="STRING" id="653930.SAMN05216589_0004"/>
<dbReference type="AlphaFoldDB" id="A0A031M647"/>
<reference evidence="4 5" key="1">
    <citation type="submission" date="2016-10" db="EMBL/GenBank/DDBJ databases">
        <authorList>
            <person name="de Groot N.N."/>
        </authorList>
    </citation>
    <scope>NUCLEOTIDE SEQUENCE [LARGE SCALE GENOMIC DNA]</scope>
    <source>
        <strain evidence="3 4">CGMCC 1.9095</strain>
        <strain evidence="2 5">DSM 22558</strain>
    </source>
</reference>
<proteinExistence type="predicted"/>
<feature type="region of interest" description="Disordered" evidence="1">
    <location>
        <begin position="73"/>
        <end position="92"/>
    </location>
</feature>
<dbReference type="RefSeq" id="WP_036992972.1">
    <property type="nucleotide sequence ID" value="NZ_FOGN01000010.1"/>
</dbReference>
<dbReference type="Proteomes" id="UP000186904">
    <property type="component" value="Unassembled WGS sequence"/>
</dbReference>
<dbReference type="Proteomes" id="UP000186599">
    <property type="component" value="Unassembled WGS sequence"/>
</dbReference>
<evidence type="ECO:0000313" key="4">
    <source>
        <dbReference type="Proteomes" id="UP000186599"/>
    </source>
</evidence>
<name>A0A031M647_9GAMM</name>
<evidence type="ECO:0000256" key="1">
    <source>
        <dbReference type="SAM" id="MobiDB-lite"/>
    </source>
</evidence>
<gene>
    <name evidence="3" type="ORF">SAMN04487855_0003</name>
    <name evidence="2" type="ORF">SAMN05216589_0004</name>
</gene>
<dbReference type="EMBL" id="FOGN01000010">
    <property type="protein sequence ID" value="SES36199.1"/>
    <property type="molecule type" value="Genomic_DNA"/>
</dbReference>
<keyword evidence="4" id="KW-1185">Reference proteome</keyword>
<evidence type="ECO:0000313" key="5">
    <source>
        <dbReference type="Proteomes" id="UP000186904"/>
    </source>
</evidence>
<accession>A0A031M647</accession>
<evidence type="ECO:0000313" key="2">
    <source>
        <dbReference type="EMBL" id="SES36199.1"/>
    </source>
</evidence>
<sequence length="257" mass="28097">MQESTRLDYLAAMGVVGWVPRQALPHAAFRVPPELPEPVEDSLPAAAVETAAPVVSISSSSGAGPARAKIIVRPSKPDPEPAASVTQPVAEPQPPAVPLAPFYLQLWMAGPCALLIEVPEPGLESASPGLRLLQDILRAVRLPQMPHLYADFHWPLNRNPQFDRSAKAASLALQAFMQGRLESEPVVSIGCFGTHPRLLIGPELDEETLPHDREEALEQLPPAWFAPDLDTLMQDSASKAQLWQQLKRVMSRWQSEE</sequence>
<protein>
    <recommendedName>
        <fullName evidence="6">Energy transducer TonB</fullName>
    </recommendedName>
</protein>